<dbReference type="InterPro" id="IPR011006">
    <property type="entry name" value="CheY-like_superfamily"/>
</dbReference>
<proteinExistence type="predicted"/>
<dbReference type="SMART" id="SM00421">
    <property type="entry name" value="HTH_LUXR"/>
    <property type="match status" value="1"/>
</dbReference>
<keyword evidence="1" id="KW-0238">DNA-binding</keyword>
<feature type="domain" description="HTH luxR-type" evidence="2">
    <location>
        <begin position="161"/>
        <end position="226"/>
    </location>
</feature>
<dbReference type="Proteomes" id="UP000193558">
    <property type="component" value="Unassembled WGS sequence"/>
</dbReference>
<dbReference type="Gene3D" id="3.40.50.2300">
    <property type="match status" value="1"/>
</dbReference>
<dbReference type="EMBL" id="MLFR01000012">
    <property type="protein sequence ID" value="ORM68943.1"/>
    <property type="molecule type" value="Genomic_DNA"/>
</dbReference>
<evidence type="ECO:0000313" key="4">
    <source>
        <dbReference type="Proteomes" id="UP000193558"/>
    </source>
</evidence>
<evidence type="ECO:0000259" key="2">
    <source>
        <dbReference type="PROSITE" id="PS50043"/>
    </source>
</evidence>
<comment type="caution">
    <text evidence="3">The sequence shown here is derived from an EMBL/GenBank/DDBJ whole genome shotgun (WGS) entry which is preliminary data.</text>
</comment>
<name>A0A1X1CWW5_9GAMM</name>
<dbReference type="GO" id="GO:0003677">
    <property type="term" value="F:DNA binding"/>
    <property type="evidence" value="ECO:0007669"/>
    <property type="project" value="UniProtKB-KW"/>
</dbReference>
<dbReference type="PROSITE" id="PS50043">
    <property type="entry name" value="HTH_LUXR_2"/>
    <property type="match status" value="1"/>
</dbReference>
<dbReference type="InterPro" id="IPR016032">
    <property type="entry name" value="Sig_transdc_resp-reg_C-effctor"/>
</dbReference>
<protein>
    <recommendedName>
        <fullName evidence="2">HTH luxR-type domain-containing protein</fullName>
    </recommendedName>
</protein>
<dbReference type="InterPro" id="IPR000792">
    <property type="entry name" value="Tscrpt_reg_LuxR_C"/>
</dbReference>
<gene>
    <name evidence="3" type="ORF">HA51_13260</name>
</gene>
<evidence type="ECO:0000313" key="3">
    <source>
        <dbReference type="EMBL" id="ORM68943.1"/>
    </source>
</evidence>
<evidence type="ECO:0000256" key="1">
    <source>
        <dbReference type="ARBA" id="ARBA00023125"/>
    </source>
</evidence>
<accession>A0A1X1CWW5</accession>
<dbReference type="SUPFAM" id="SSF52172">
    <property type="entry name" value="CheY-like"/>
    <property type="match status" value="1"/>
</dbReference>
<dbReference type="Pfam" id="PF00196">
    <property type="entry name" value="GerE"/>
    <property type="match status" value="1"/>
</dbReference>
<dbReference type="CDD" id="cd06170">
    <property type="entry name" value="LuxR_C_like"/>
    <property type="match status" value="1"/>
</dbReference>
<dbReference type="SUPFAM" id="SSF46894">
    <property type="entry name" value="C-terminal effector domain of the bipartite response regulators"/>
    <property type="match status" value="1"/>
</dbReference>
<dbReference type="GO" id="GO:0006355">
    <property type="term" value="P:regulation of DNA-templated transcription"/>
    <property type="evidence" value="ECO:0007669"/>
    <property type="project" value="InterPro"/>
</dbReference>
<reference evidence="3 4" key="1">
    <citation type="journal article" date="2017" name="Antonie Van Leeuwenhoek">
        <title>Phylogenomic resolution of the bacterial genus Pantoea and its relationship with Erwinia and Tatumella.</title>
        <authorList>
            <person name="Palmer M."/>
            <person name="Steenkamp E.T."/>
            <person name="Coetzee M.P."/>
            <person name="Chan W.Y."/>
            <person name="van Zyl E."/>
            <person name="De Maayer P."/>
            <person name="Coutinho T.A."/>
            <person name="Blom J."/>
            <person name="Smits T.H."/>
            <person name="Duffy B."/>
            <person name="Venter S.N."/>
        </authorList>
    </citation>
    <scope>NUCLEOTIDE SEQUENCE [LARGE SCALE GENOMIC DNA]</scope>
    <source>
        <strain evidence="3 4">LMG 26275</strain>
    </source>
</reference>
<organism evidence="3 4">
    <name type="scientific">Pantoea rwandensis</name>
    <dbReference type="NCBI Taxonomy" id="1076550"/>
    <lineage>
        <taxon>Bacteria</taxon>
        <taxon>Pseudomonadati</taxon>
        <taxon>Pseudomonadota</taxon>
        <taxon>Gammaproteobacteria</taxon>
        <taxon>Enterobacterales</taxon>
        <taxon>Erwiniaceae</taxon>
        <taxon>Pantoea</taxon>
    </lineage>
</organism>
<sequence length="227" mass="26107">MQPLQKEARDMLNHKNKNIMVITPNPITYYGIRAMLTTLPYINVAHCPIHFRDEAPTHIERGMHMVIIDTEIANADIISELIKSCSLSSSVVILTHALDYKTTQKYKMMNVRAILQRKSSQKEVESAVFSVLENNEWGFEDHPRQLRRGFTARELSPSIKDEQAMLSLSATERTIIRSIYRGRTVTDIAVAKEKSIKTISSQKQAAMRKLNVKNLAELHVRYHRYLD</sequence>
<dbReference type="AlphaFoldDB" id="A0A1X1CWW5"/>